<evidence type="ECO:0000256" key="1">
    <source>
        <dbReference type="SAM" id="MobiDB-lite"/>
    </source>
</evidence>
<sequence>MTSPRSPLPSPFLVLHSKQAAIAIYRLSSVFHDLFCTGWTLKKKGGELITLSIVHFVVVCWRLPTAHFAAFNFSHSHSQTKPRHSHHYPQTLIPPQPSLCHSDPSLSFDQTFTEREKE</sequence>
<protein>
    <submittedName>
        <fullName evidence="2">Uncharacterized protein</fullName>
    </submittedName>
</protein>
<accession>A0AAN9FL16</accession>
<feature type="region of interest" description="Disordered" evidence="1">
    <location>
        <begin position="95"/>
        <end position="118"/>
    </location>
</feature>
<dbReference type="EMBL" id="JAYWIO010000003">
    <property type="protein sequence ID" value="KAK7276601.1"/>
    <property type="molecule type" value="Genomic_DNA"/>
</dbReference>
<keyword evidence="3" id="KW-1185">Reference proteome</keyword>
<reference evidence="2 3" key="1">
    <citation type="submission" date="2024-01" db="EMBL/GenBank/DDBJ databases">
        <title>The genomes of 5 underutilized Papilionoideae crops provide insights into root nodulation and disease resistanc.</title>
        <authorList>
            <person name="Yuan L."/>
        </authorList>
    </citation>
    <scope>NUCLEOTIDE SEQUENCE [LARGE SCALE GENOMIC DNA]</scope>
    <source>
        <strain evidence="2">ZHUSHIDOU_FW_LH</strain>
        <tissue evidence="2">Leaf</tissue>
    </source>
</reference>
<evidence type="ECO:0000313" key="3">
    <source>
        <dbReference type="Proteomes" id="UP001372338"/>
    </source>
</evidence>
<proteinExistence type="predicted"/>
<dbReference type="AlphaFoldDB" id="A0AAN9FL16"/>
<name>A0AAN9FL16_CROPI</name>
<gene>
    <name evidence="2" type="ORF">RIF29_17744</name>
</gene>
<organism evidence="2 3">
    <name type="scientific">Crotalaria pallida</name>
    <name type="common">Smooth rattlebox</name>
    <name type="synonym">Crotalaria striata</name>
    <dbReference type="NCBI Taxonomy" id="3830"/>
    <lineage>
        <taxon>Eukaryota</taxon>
        <taxon>Viridiplantae</taxon>
        <taxon>Streptophyta</taxon>
        <taxon>Embryophyta</taxon>
        <taxon>Tracheophyta</taxon>
        <taxon>Spermatophyta</taxon>
        <taxon>Magnoliopsida</taxon>
        <taxon>eudicotyledons</taxon>
        <taxon>Gunneridae</taxon>
        <taxon>Pentapetalae</taxon>
        <taxon>rosids</taxon>
        <taxon>fabids</taxon>
        <taxon>Fabales</taxon>
        <taxon>Fabaceae</taxon>
        <taxon>Papilionoideae</taxon>
        <taxon>50 kb inversion clade</taxon>
        <taxon>genistoids sensu lato</taxon>
        <taxon>core genistoids</taxon>
        <taxon>Crotalarieae</taxon>
        <taxon>Crotalaria</taxon>
    </lineage>
</organism>
<evidence type="ECO:0000313" key="2">
    <source>
        <dbReference type="EMBL" id="KAK7276601.1"/>
    </source>
</evidence>
<comment type="caution">
    <text evidence="2">The sequence shown here is derived from an EMBL/GenBank/DDBJ whole genome shotgun (WGS) entry which is preliminary data.</text>
</comment>
<dbReference type="Proteomes" id="UP001372338">
    <property type="component" value="Unassembled WGS sequence"/>
</dbReference>